<dbReference type="InterPro" id="IPR039561">
    <property type="entry name" value="Peptidase_M15C"/>
</dbReference>
<dbReference type="AlphaFoldDB" id="A0A965ZC08"/>
<evidence type="ECO:0000313" key="3">
    <source>
        <dbReference type="EMBL" id="NCD67925.1"/>
    </source>
</evidence>
<dbReference type="RefSeq" id="WP_166583952.1">
    <property type="nucleotide sequence ID" value="NZ_WWEO01000031.1"/>
</dbReference>
<feature type="domain" description="Peptidoglycan binding-like" evidence="1">
    <location>
        <begin position="12"/>
        <end position="66"/>
    </location>
</feature>
<evidence type="ECO:0000259" key="1">
    <source>
        <dbReference type="Pfam" id="PF01471"/>
    </source>
</evidence>
<dbReference type="GO" id="GO:0008233">
    <property type="term" value="F:peptidase activity"/>
    <property type="evidence" value="ECO:0007669"/>
    <property type="project" value="InterPro"/>
</dbReference>
<dbReference type="InterPro" id="IPR036366">
    <property type="entry name" value="PGBDSf"/>
</dbReference>
<feature type="domain" description="Peptidase M15C" evidence="2">
    <location>
        <begin position="192"/>
        <end position="256"/>
    </location>
</feature>
<dbReference type="Pfam" id="PF01471">
    <property type="entry name" value="PG_binding_1"/>
    <property type="match status" value="1"/>
</dbReference>
<evidence type="ECO:0000313" key="4">
    <source>
        <dbReference type="Proteomes" id="UP000638732"/>
    </source>
</evidence>
<evidence type="ECO:0000259" key="2">
    <source>
        <dbReference type="Pfam" id="PF13539"/>
    </source>
</evidence>
<gene>
    <name evidence="3" type="ORF">GSY63_00990</name>
</gene>
<dbReference type="Gene3D" id="1.10.101.10">
    <property type="entry name" value="PGBD-like superfamily/PGBD"/>
    <property type="match status" value="1"/>
</dbReference>
<dbReference type="InterPro" id="IPR009045">
    <property type="entry name" value="Zn_M74/Hedgehog-like"/>
</dbReference>
<keyword evidence="4" id="KW-1185">Reference proteome</keyword>
<reference evidence="3" key="1">
    <citation type="submission" date="2020-01" db="EMBL/GenBank/DDBJ databases">
        <authorList>
            <person name="Seo Y.L."/>
        </authorList>
    </citation>
    <scope>NUCLEOTIDE SEQUENCE</scope>
    <source>
        <strain evidence="3">R11</strain>
    </source>
</reference>
<dbReference type="SUPFAM" id="SSF55166">
    <property type="entry name" value="Hedgehog/DD-peptidase"/>
    <property type="match status" value="1"/>
</dbReference>
<dbReference type="EMBL" id="WWEO01000031">
    <property type="protein sequence ID" value="NCD67925.1"/>
    <property type="molecule type" value="Genomic_DNA"/>
</dbReference>
<protein>
    <submittedName>
        <fullName evidence="3">Peptidoglycan-binding protein</fullName>
    </submittedName>
</protein>
<comment type="caution">
    <text evidence="3">The sequence shown here is derived from an EMBL/GenBank/DDBJ whole genome shotgun (WGS) entry which is preliminary data.</text>
</comment>
<reference evidence="3" key="2">
    <citation type="submission" date="2020-10" db="EMBL/GenBank/DDBJ databases">
        <title>Mucilaginibacter sp. nov., isolated from soil.</title>
        <authorList>
            <person name="Jeon C.O."/>
        </authorList>
    </citation>
    <scope>NUCLEOTIDE SEQUENCE</scope>
    <source>
        <strain evidence="3">R11</strain>
    </source>
</reference>
<dbReference type="SUPFAM" id="SSF47090">
    <property type="entry name" value="PGBD-like"/>
    <property type="match status" value="1"/>
</dbReference>
<sequence>MPALPLIKINSNGPAVEIWQDFLIGRDLLDEPSDGIFGSDTLAATVAFQTEEGLHPDGVVGNKTYGAAMMLGFNGVNDDRTGIEGANFPAKPGFPPLVNNAARQAIFGTFTFAASPQAGDPEHIKITNSWAHDNIIMVPIPQLQGVNGQTQIQFHKLGKDQLIKLWSDWAAANLLHLILRYDGSYNPRFVRGSKTTLSNHAFGSAFDINAQWNAFGAQPALVGQKGSVRELVEIANSNGFYWGGHFTKQDGMHFEIAELL</sequence>
<accession>A0A965ZC08</accession>
<name>A0A965ZC08_9SPHI</name>
<proteinExistence type="predicted"/>
<dbReference type="InterPro" id="IPR036365">
    <property type="entry name" value="PGBD-like_sf"/>
</dbReference>
<dbReference type="Gene3D" id="3.30.1380.10">
    <property type="match status" value="1"/>
</dbReference>
<dbReference type="Pfam" id="PF13539">
    <property type="entry name" value="Peptidase_M15_4"/>
    <property type="match status" value="1"/>
</dbReference>
<dbReference type="InterPro" id="IPR002477">
    <property type="entry name" value="Peptidoglycan-bd-like"/>
</dbReference>
<organism evidence="3 4">
    <name type="scientific">Mucilaginibacter agri</name>
    <dbReference type="NCBI Taxonomy" id="2695265"/>
    <lineage>
        <taxon>Bacteria</taxon>
        <taxon>Pseudomonadati</taxon>
        <taxon>Bacteroidota</taxon>
        <taxon>Sphingobacteriia</taxon>
        <taxon>Sphingobacteriales</taxon>
        <taxon>Sphingobacteriaceae</taxon>
        <taxon>Mucilaginibacter</taxon>
    </lineage>
</organism>
<dbReference type="Proteomes" id="UP000638732">
    <property type="component" value="Unassembled WGS sequence"/>
</dbReference>